<gene>
    <name evidence="1" type="ORF">ARMSODRAFT_560449</name>
</gene>
<organism evidence="1 2">
    <name type="scientific">Armillaria solidipes</name>
    <dbReference type="NCBI Taxonomy" id="1076256"/>
    <lineage>
        <taxon>Eukaryota</taxon>
        <taxon>Fungi</taxon>
        <taxon>Dikarya</taxon>
        <taxon>Basidiomycota</taxon>
        <taxon>Agaricomycotina</taxon>
        <taxon>Agaricomycetes</taxon>
        <taxon>Agaricomycetidae</taxon>
        <taxon>Agaricales</taxon>
        <taxon>Marasmiineae</taxon>
        <taxon>Physalacriaceae</taxon>
        <taxon>Armillaria</taxon>
    </lineage>
</organism>
<protein>
    <submittedName>
        <fullName evidence="1">Uncharacterized protein</fullName>
    </submittedName>
</protein>
<dbReference type="Proteomes" id="UP000218334">
    <property type="component" value="Unassembled WGS sequence"/>
</dbReference>
<proteinExistence type="predicted"/>
<sequence>MFFIFRNAPTSASMINEAPKKLRDCSAVQSPLDSQWSRRIHFETNTHSYAVYATKRTHAEVIFSAQKALTISTNFPSTPRRKLVAASR</sequence>
<keyword evidence="2" id="KW-1185">Reference proteome</keyword>
<evidence type="ECO:0000313" key="2">
    <source>
        <dbReference type="Proteomes" id="UP000218334"/>
    </source>
</evidence>
<accession>A0A2H3AVH1</accession>
<dbReference type="AlphaFoldDB" id="A0A2H3AVH1"/>
<name>A0A2H3AVH1_9AGAR</name>
<evidence type="ECO:0000313" key="1">
    <source>
        <dbReference type="EMBL" id="PBK62749.1"/>
    </source>
</evidence>
<reference evidence="2" key="1">
    <citation type="journal article" date="2017" name="Nat. Ecol. Evol.">
        <title>Genome expansion and lineage-specific genetic innovations in the forest pathogenic fungi Armillaria.</title>
        <authorList>
            <person name="Sipos G."/>
            <person name="Prasanna A.N."/>
            <person name="Walter M.C."/>
            <person name="O'Connor E."/>
            <person name="Balint B."/>
            <person name="Krizsan K."/>
            <person name="Kiss B."/>
            <person name="Hess J."/>
            <person name="Varga T."/>
            <person name="Slot J."/>
            <person name="Riley R."/>
            <person name="Boka B."/>
            <person name="Rigling D."/>
            <person name="Barry K."/>
            <person name="Lee J."/>
            <person name="Mihaltcheva S."/>
            <person name="LaButti K."/>
            <person name="Lipzen A."/>
            <person name="Waldron R."/>
            <person name="Moloney N.M."/>
            <person name="Sperisen C."/>
            <person name="Kredics L."/>
            <person name="Vagvoelgyi C."/>
            <person name="Patrignani A."/>
            <person name="Fitzpatrick D."/>
            <person name="Nagy I."/>
            <person name="Doyle S."/>
            <person name="Anderson J.B."/>
            <person name="Grigoriev I.V."/>
            <person name="Gueldener U."/>
            <person name="Muensterkoetter M."/>
            <person name="Nagy L.G."/>
        </authorList>
    </citation>
    <scope>NUCLEOTIDE SEQUENCE [LARGE SCALE GENOMIC DNA]</scope>
    <source>
        <strain evidence="2">28-4</strain>
    </source>
</reference>
<dbReference type="EMBL" id="KZ293463">
    <property type="protein sequence ID" value="PBK62749.1"/>
    <property type="molecule type" value="Genomic_DNA"/>
</dbReference>